<evidence type="ECO:0000313" key="1">
    <source>
        <dbReference type="EMBL" id="CAG8472140.1"/>
    </source>
</evidence>
<accession>A0ACA9KGQ6</accession>
<gene>
    <name evidence="1" type="ORF">ACOLOM_LOCUS1634</name>
</gene>
<proteinExistence type="predicted"/>
<reference evidence="1" key="1">
    <citation type="submission" date="2021-06" db="EMBL/GenBank/DDBJ databases">
        <authorList>
            <person name="Kallberg Y."/>
            <person name="Tangrot J."/>
            <person name="Rosling A."/>
        </authorList>
    </citation>
    <scope>NUCLEOTIDE SEQUENCE</scope>
    <source>
        <strain evidence="1">CL356</strain>
    </source>
</reference>
<dbReference type="Proteomes" id="UP000789525">
    <property type="component" value="Unassembled WGS sequence"/>
</dbReference>
<comment type="caution">
    <text evidence="1">The sequence shown here is derived from an EMBL/GenBank/DDBJ whole genome shotgun (WGS) entry which is preliminary data.</text>
</comment>
<name>A0ACA9KGQ6_9GLOM</name>
<evidence type="ECO:0000313" key="2">
    <source>
        <dbReference type="Proteomes" id="UP000789525"/>
    </source>
</evidence>
<dbReference type="EMBL" id="CAJVPT010001976">
    <property type="protein sequence ID" value="CAG8472140.1"/>
    <property type="molecule type" value="Genomic_DNA"/>
</dbReference>
<organism evidence="1 2">
    <name type="scientific">Acaulospora colombiana</name>
    <dbReference type="NCBI Taxonomy" id="27376"/>
    <lineage>
        <taxon>Eukaryota</taxon>
        <taxon>Fungi</taxon>
        <taxon>Fungi incertae sedis</taxon>
        <taxon>Mucoromycota</taxon>
        <taxon>Glomeromycotina</taxon>
        <taxon>Glomeromycetes</taxon>
        <taxon>Diversisporales</taxon>
        <taxon>Acaulosporaceae</taxon>
        <taxon>Acaulospora</taxon>
    </lineage>
</organism>
<keyword evidence="2" id="KW-1185">Reference proteome</keyword>
<sequence length="47" mass="5472">MIESKPVFADKWAWPDEIHHLTLYDANLEFKITKQCDTGHVIENSTV</sequence>
<protein>
    <submittedName>
        <fullName evidence="1">10234_t:CDS:1</fullName>
    </submittedName>
</protein>